<name>A0A2A6BC33_PRIPA</name>
<dbReference type="AlphaFoldDB" id="A0A2A6BC33"/>
<gene>
    <name evidence="1" type="primary">WBGene00283640</name>
</gene>
<protein>
    <submittedName>
        <fullName evidence="1">Uncharacterized protein</fullName>
    </submittedName>
</protein>
<dbReference type="EnsemblMetazoa" id="PPA45271.1">
    <property type="protein sequence ID" value="PPA45271.1"/>
    <property type="gene ID" value="WBGene00283640"/>
</dbReference>
<sequence>MKPRKRQPCSTTYSIVFLISSTIKSIPIHLCNVLDPLDEDEWTQERPRPYTEAKACSSAFEPAPPNADVTSYLQLAFIRAMKSIIIWRLRGVQAKDNGGCGI</sequence>
<evidence type="ECO:0000313" key="2">
    <source>
        <dbReference type="Proteomes" id="UP000005239"/>
    </source>
</evidence>
<keyword evidence="2" id="KW-1185">Reference proteome</keyword>
<organism evidence="1 2">
    <name type="scientific">Pristionchus pacificus</name>
    <name type="common">Parasitic nematode worm</name>
    <dbReference type="NCBI Taxonomy" id="54126"/>
    <lineage>
        <taxon>Eukaryota</taxon>
        <taxon>Metazoa</taxon>
        <taxon>Ecdysozoa</taxon>
        <taxon>Nematoda</taxon>
        <taxon>Chromadorea</taxon>
        <taxon>Rhabditida</taxon>
        <taxon>Rhabditina</taxon>
        <taxon>Diplogasteromorpha</taxon>
        <taxon>Diplogasteroidea</taxon>
        <taxon>Neodiplogasteridae</taxon>
        <taxon>Pristionchus</taxon>
    </lineage>
</organism>
<evidence type="ECO:0000313" key="1">
    <source>
        <dbReference type="EnsemblMetazoa" id="PPA45271.1"/>
    </source>
</evidence>
<dbReference type="Proteomes" id="UP000005239">
    <property type="component" value="Unassembled WGS sequence"/>
</dbReference>
<proteinExistence type="predicted"/>
<accession>A0A2A6BC33</accession>
<accession>A0A8R1Z4D5</accession>
<reference evidence="1" key="2">
    <citation type="submission" date="2022-06" db="UniProtKB">
        <authorList>
            <consortium name="EnsemblMetazoa"/>
        </authorList>
    </citation>
    <scope>IDENTIFICATION</scope>
    <source>
        <strain evidence="1">PS312</strain>
    </source>
</reference>
<reference evidence="2" key="1">
    <citation type="journal article" date="2008" name="Nat. Genet.">
        <title>The Pristionchus pacificus genome provides a unique perspective on nematode lifestyle and parasitism.</title>
        <authorList>
            <person name="Dieterich C."/>
            <person name="Clifton S.W."/>
            <person name="Schuster L.N."/>
            <person name="Chinwalla A."/>
            <person name="Delehaunty K."/>
            <person name="Dinkelacker I."/>
            <person name="Fulton L."/>
            <person name="Fulton R."/>
            <person name="Godfrey J."/>
            <person name="Minx P."/>
            <person name="Mitreva M."/>
            <person name="Roeseler W."/>
            <person name="Tian H."/>
            <person name="Witte H."/>
            <person name="Yang S.P."/>
            <person name="Wilson R.K."/>
            <person name="Sommer R.J."/>
        </authorList>
    </citation>
    <scope>NUCLEOTIDE SEQUENCE [LARGE SCALE GENOMIC DNA]</scope>
    <source>
        <strain evidence="2">PS312</strain>
    </source>
</reference>